<reference evidence="1 2" key="1">
    <citation type="journal article" date="2019" name="Commun. Biol.">
        <title>The bagworm genome reveals a unique fibroin gene that provides high tensile strength.</title>
        <authorList>
            <person name="Kono N."/>
            <person name="Nakamura H."/>
            <person name="Ohtoshi R."/>
            <person name="Tomita M."/>
            <person name="Numata K."/>
            <person name="Arakawa K."/>
        </authorList>
    </citation>
    <scope>NUCLEOTIDE SEQUENCE [LARGE SCALE GENOMIC DNA]</scope>
</reference>
<dbReference type="AlphaFoldDB" id="A0A4C1VHR5"/>
<comment type="caution">
    <text evidence="1">The sequence shown here is derived from an EMBL/GenBank/DDBJ whole genome shotgun (WGS) entry which is preliminary data.</text>
</comment>
<proteinExistence type="predicted"/>
<protein>
    <submittedName>
        <fullName evidence="1">Uncharacterized protein</fullName>
    </submittedName>
</protein>
<dbReference type="EMBL" id="BGZK01000342">
    <property type="protein sequence ID" value="GBP38021.1"/>
    <property type="molecule type" value="Genomic_DNA"/>
</dbReference>
<dbReference type="Proteomes" id="UP000299102">
    <property type="component" value="Unassembled WGS sequence"/>
</dbReference>
<keyword evidence="2" id="KW-1185">Reference proteome</keyword>
<accession>A0A4C1VHR5</accession>
<evidence type="ECO:0000313" key="1">
    <source>
        <dbReference type="EMBL" id="GBP38021.1"/>
    </source>
</evidence>
<gene>
    <name evidence="1" type="ORF">EVAR_13061_1</name>
</gene>
<name>A0A4C1VHR5_EUMVA</name>
<evidence type="ECO:0000313" key="2">
    <source>
        <dbReference type="Proteomes" id="UP000299102"/>
    </source>
</evidence>
<sequence>MLGFYTNNEPLKFASSDPYLHGLALRIAMQAVLRHRQQPYGGSNDESTTVLLGSHLTSDMSKNANPRSEKFTQELIMTRRSTVDHCGGRGERVPGAARRTLIRAQDRIKEDPTWQIKQKFSRPYPGNTRGAGTNGANNLTGHYRASRSCARCVSSIVSLSHYRSRLTTSSAMTFGSRTFKRRNRIDAFRRSCAGNAVERQQRPDELCSRRERVKSPGSVVRWTLKTL</sequence>
<organism evidence="1 2">
    <name type="scientific">Eumeta variegata</name>
    <name type="common">Bagworm moth</name>
    <name type="synonym">Eumeta japonica</name>
    <dbReference type="NCBI Taxonomy" id="151549"/>
    <lineage>
        <taxon>Eukaryota</taxon>
        <taxon>Metazoa</taxon>
        <taxon>Ecdysozoa</taxon>
        <taxon>Arthropoda</taxon>
        <taxon>Hexapoda</taxon>
        <taxon>Insecta</taxon>
        <taxon>Pterygota</taxon>
        <taxon>Neoptera</taxon>
        <taxon>Endopterygota</taxon>
        <taxon>Lepidoptera</taxon>
        <taxon>Glossata</taxon>
        <taxon>Ditrysia</taxon>
        <taxon>Tineoidea</taxon>
        <taxon>Psychidae</taxon>
        <taxon>Oiketicinae</taxon>
        <taxon>Eumeta</taxon>
    </lineage>
</organism>